<protein>
    <submittedName>
        <fullName evidence="2">Uncharacterized protein</fullName>
    </submittedName>
</protein>
<comment type="caution">
    <text evidence="2">The sequence shown here is derived from an EMBL/GenBank/DDBJ whole genome shotgun (WGS) entry which is preliminary data.</text>
</comment>
<evidence type="ECO:0000313" key="3">
    <source>
        <dbReference type="Proteomes" id="UP000486351"/>
    </source>
</evidence>
<keyword evidence="1" id="KW-0732">Signal</keyword>
<reference evidence="2 3" key="1">
    <citation type="submission" date="2018-09" db="EMBL/GenBank/DDBJ databases">
        <title>Genomic investigation of the strawberry pathogen Phytophthora fragariae indicates pathogenicity is determined by transcriptional variation in three key races.</title>
        <authorList>
            <person name="Adams T.M."/>
            <person name="Armitage A.D."/>
            <person name="Sobczyk M.K."/>
            <person name="Bates H.J."/>
            <person name="Dunwell J.M."/>
            <person name="Nellist C.F."/>
            <person name="Harrison R.J."/>
        </authorList>
    </citation>
    <scope>NUCLEOTIDE SEQUENCE [LARGE SCALE GENOMIC DNA]</scope>
    <source>
        <strain evidence="2 3">NOV-77</strain>
    </source>
</reference>
<feature type="signal peptide" evidence="1">
    <location>
        <begin position="1"/>
        <end position="17"/>
    </location>
</feature>
<gene>
    <name evidence="2" type="ORF">PF008_g19723</name>
</gene>
<name>A0A6G0R1U4_9STRA</name>
<dbReference type="Proteomes" id="UP000486351">
    <property type="component" value="Unassembled WGS sequence"/>
</dbReference>
<dbReference type="AlphaFoldDB" id="A0A6G0R1U4"/>
<sequence>MLAPRWLGCAFLPSLCGNNILTCVSGEGGGHHLSSSSDSARSVFITGAEDGADR</sequence>
<proteinExistence type="predicted"/>
<accession>A0A6G0R1U4</accession>
<evidence type="ECO:0000313" key="2">
    <source>
        <dbReference type="EMBL" id="KAE9313477.1"/>
    </source>
</evidence>
<organism evidence="2 3">
    <name type="scientific">Phytophthora fragariae</name>
    <dbReference type="NCBI Taxonomy" id="53985"/>
    <lineage>
        <taxon>Eukaryota</taxon>
        <taxon>Sar</taxon>
        <taxon>Stramenopiles</taxon>
        <taxon>Oomycota</taxon>
        <taxon>Peronosporomycetes</taxon>
        <taxon>Peronosporales</taxon>
        <taxon>Peronosporaceae</taxon>
        <taxon>Phytophthora</taxon>
    </lineage>
</organism>
<dbReference type="EMBL" id="QXFY01001610">
    <property type="protein sequence ID" value="KAE9313477.1"/>
    <property type="molecule type" value="Genomic_DNA"/>
</dbReference>
<feature type="chain" id="PRO_5026303263" evidence="1">
    <location>
        <begin position="18"/>
        <end position="54"/>
    </location>
</feature>
<evidence type="ECO:0000256" key="1">
    <source>
        <dbReference type="SAM" id="SignalP"/>
    </source>
</evidence>